<keyword evidence="2" id="KW-1185">Reference proteome</keyword>
<dbReference type="OrthoDB" id="2758557at2759"/>
<evidence type="ECO:0000313" key="2">
    <source>
        <dbReference type="Proteomes" id="UP000256964"/>
    </source>
</evidence>
<reference evidence="1 2" key="1">
    <citation type="journal article" date="2018" name="Biotechnol. Biofuels">
        <title>Integrative visual omics of the white-rot fungus Polyporus brumalis exposes the biotechnological potential of its oxidative enzymes for delignifying raw plant biomass.</title>
        <authorList>
            <person name="Miyauchi S."/>
            <person name="Rancon A."/>
            <person name="Drula E."/>
            <person name="Hage H."/>
            <person name="Chaduli D."/>
            <person name="Favel A."/>
            <person name="Grisel S."/>
            <person name="Henrissat B."/>
            <person name="Herpoel-Gimbert I."/>
            <person name="Ruiz-Duenas F.J."/>
            <person name="Chevret D."/>
            <person name="Hainaut M."/>
            <person name="Lin J."/>
            <person name="Wang M."/>
            <person name="Pangilinan J."/>
            <person name="Lipzen A."/>
            <person name="Lesage-Meessen L."/>
            <person name="Navarro D."/>
            <person name="Riley R."/>
            <person name="Grigoriev I.V."/>
            <person name="Zhou S."/>
            <person name="Raouche S."/>
            <person name="Rosso M.N."/>
        </authorList>
    </citation>
    <scope>NUCLEOTIDE SEQUENCE [LARGE SCALE GENOMIC DNA]</scope>
    <source>
        <strain evidence="1 2">BRFM 1820</strain>
    </source>
</reference>
<dbReference type="Proteomes" id="UP000256964">
    <property type="component" value="Unassembled WGS sequence"/>
</dbReference>
<protein>
    <submittedName>
        <fullName evidence="1">Uncharacterized protein</fullName>
    </submittedName>
</protein>
<accession>A0A371CZX3</accession>
<name>A0A371CZX3_9APHY</name>
<evidence type="ECO:0000313" key="1">
    <source>
        <dbReference type="EMBL" id="RDX45840.1"/>
    </source>
</evidence>
<dbReference type="AlphaFoldDB" id="A0A371CZX3"/>
<sequence>MRVEVDGNVLYVFDSLFKTHRGARRELTWNEFCKAMTSLGCGYEPAASGGSARVFTTPAVFGHIAVHFHEPHGKQRKLDDSIQNQMAHALKYEYGWQDIVFVLKAPAERA</sequence>
<organism evidence="1 2">
    <name type="scientific">Lentinus brumalis</name>
    <dbReference type="NCBI Taxonomy" id="2498619"/>
    <lineage>
        <taxon>Eukaryota</taxon>
        <taxon>Fungi</taxon>
        <taxon>Dikarya</taxon>
        <taxon>Basidiomycota</taxon>
        <taxon>Agaricomycotina</taxon>
        <taxon>Agaricomycetes</taxon>
        <taxon>Polyporales</taxon>
        <taxon>Polyporaceae</taxon>
        <taxon>Lentinus</taxon>
    </lineage>
</organism>
<gene>
    <name evidence="1" type="ORF">OH76DRAFT_1485986</name>
</gene>
<proteinExistence type="predicted"/>
<dbReference type="EMBL" id="KZ857433">
    <property type="protein sequence ID" value="RDX45840.1"/>
    <property type="molecule type" value="Genomic_DNA"/>
</dbReference>